<protein>
    <submittedName>
        <fullName evidence="3">Uncharacterized protein</fullName>
    </submittedName>
</protein>
<dbReference type="Proteomes" id="UP001342631">
    <property type="component" value="Unassembled WGS sequence"/>
</dbReference>
<organism evidence="3 4">
    <name type="scientific">Corallococcus caeni</name>
    <dbReference type="NCBI Taxonomy" id="3082388"/>
    <lineage>
        <taxon>Bacteria</taxon>
        <taxon>Pseudomonadati</taxon>
        <taxon>Myxococcota</taxon>
        <taxon>Myxococcia</taxon>
        <taxon>Myxococcales</taxon>
        <taxon>Cystobacterineae</taxon>
        <taxon>Myxococcaceae</taxon>
        <taxon>Corallococcus</taxon>
    </lineage>
</organism>
<feature type="region of interest" description="Disordered" evidence="1">
    <location>
        <begin position="290"/>
        <end position="310"/>
    </location>
</feature>
<accession>A0ABQ6R5T4</accession>
<feature type="region of interest" description="Disordered" evidence="1">
    <location>
        <begin position="32"/>
        <end position="51"/>
    </location>
</feature>
<name>A0ABQ6R5T4_9BACT</name>
<evidence type="ECO:0000256" key="2">
    <source>
        <dbReference type="SAM" id="Phobius"/>
    </source>
</evidence>
<dbReference type="RefSeq" id="WP_338282255.1">
    <property type="nucleotide sequence ID" value="NZ_BTTX01000010.1"/>
</dbReference>
<evidence type="ECO:0000256" key="1">
    <source>
        <dbReference type="SAM" id="MobiDB-lite"/>
    </source>
</evidence>
<feature type="transmembrane region" description="Helical" evidence="2">
    <location>
        <begin position="55"/>
        <end position="75"/>
    </location>
</feature>
<evidence type="ECO:0000313" key="3">
    <source>
        <dbReference type="EMBL" id="GMU11008.1"/>
    </source>
</evidence>
<keyword evidence="2" id="KW-0812">Transmembrane</keyword>
<dbReference type="EMBL" id="BTTX01000010">
    <property type="protein sequence ID" value="GMU11008.1"/>
    <property type="molecule type" value="Genomic_DNA"/>
</dbReference>
<comment type="caution">
    <text evidence="3">The sequence shown here is derived from an EMBL/GenBank/DDBJ whole genome shotgun (WGS) entry which is preliminary data.</text>
</comment>
<gene>
    <name evidence="3" type="ORF">ASNO1_72620</name>
</gene>
<evidence type="ECO:0000313" key="4">
    <source>
        <dbReference type="Proteomes" id="UP001342631"/>
    </source>
</evidence>
<feature type="transmembrane region" description="Helical" evidence="2">
    <location>
        <begin position="81"/>
        <end position="105"/>
    </location>
</feature>
<sequence length="341" mass="37772">MPLDLEAFQKTRVYQARATVAEVLEDLRALAPQPKGAPDVKPEPASRQTDGMGRLGKGLLLATGVSLGVLWLVPLDQRGELFGLLIFLSFIMPLSGVLALIASWVGTRSGFPMERSTWPEMRFVDPYEEQRRLLLATLLQRFQLDLLDDTPVDVTLDLSFSLNPSKCVLAEEIHGKETREDFTNPWLSLQGRLADGTQLRLSVVDLVRMLQHTKNLPRQVKTGRKRRAVSLMQVALRVKPERHPGLAGLEKRTRDAVRLPSGSTLKWVLVAEDRLELRVLLDEDWVAQAPAPSEVPPGKARKAGAPKTDASRTATMMLLSLCQVLNHSSSQAQPGNVRSTS</sequence>
<reference evidence="3 4" key="1">
    <citation type="journal article" date="2024" name="Arch. Microbiol.">
        <title>Corallococcus caeni sp. nov., a novel myxobacterium isolated from activated sludge.</title>
        <authorList>
            <person name="Tomita S."/>
            <person name="Nakai R."/>
            <person name="Kuroda K."/>
            <person name="Kurashita H."/>
            <person name="Hatamoto M."/>
            <person name="Yamaguchi T."/>
            <person name="Narihiro T."/>
        </authorList>
    </citation>
    <scope>NUCLEOTIDE SEQUENCE [LARGE SCALE GENOMIC DNA]</scope>
    <source>
        <strain evidence="3 4">NO1</strain>
    </source>
</reference>
<keyword evidence="2" id="KW-1133">Transmembrane helix</keyword>
<proteinExistence type="predicted"/>
<keyword evidence="2" id="KW-0472">Membrane</keyword>
<keyword evidence="4" id="KW-1185">Reference proteome</keyword>